<dbReference type="Pfam" id="PF12262">
    <property type="entry name" value="Lipase_bact_N"/>
    <property type="match status" value="1"/>
</dbReference>
<evidence type="ECO:0000313" key="2">
    <source>
        <dbReference type="EMBL" id="GLS84152.1"/>
    </source>
</evidence>
<accession>A0AA37WX93</accession>
<evidence type="ECO:0000313" key="3">
    <source>
        <dbReference type="Proteomes" id="UP001157439"/>
    </source>
</evidence>
<reference evidence="2 3" key="1">
    <citation type="journal article" date="2014" name="Int. J. Syst. Evol. Microbiol.">
        <title>Complete genome sequence of Corynebacterium casei LMG S-19264T (=DSM 44701T), isolated from a smear-ripened cheese.</title>
        <authorList>
            <consortium name="US DOE Joint Genome Institute (JGI-PGF)"/>
            <person name="Walter F."/>
            <person name="Albersmeier A."/>
            <person name="Kalinowski J."/>
            <person name="Ruckert C."/>
        </authorList>
    </citation>
    <scope>NUCLEOTIDE SEQUENCE [LARGE SCALE GENOMIC DNA]</scope>
    <source>
        <strain evidence="2 3">NBRC 112785</strain>
    </source>
</reference>
<organism evidence="2 3">
    <name type="scientific">Paraferrimonas haliotis</name>
    <dbReference type="NCBI Taxonomy" id="2013866"/>
    <lineage>
        <taxon>Bacteria</taxon>
        <taxon>Pseudomonadati</taxon>
        <taxon>Pseudomonadota</taxon>
        <taxon>Gammaproteobacteria</taxon>
        <taxon>Alteromonadales</taxon>
        <taxon>Ferrimonadaceae</taxon>
        <taxon>Paraferrimonas</taxon>
    </lineage>
</organism>
<dbReference type="EMBL" id="BSPO01000003">
    <property type="protein sequence ID" value="GLS84152.1"/>
    <property type="molecule type" value="Genomic_DNA"/>
</dbReference>
<dbReference type="InterPro" id="IPR029058">
    <property type="entry name" value="AB_hydrolase_fold"/>
</dbReference>
<keyword evidence="3" id="KW-1185">Reference proteome</keyword>
<evidence type="ECO:0000259" key="1">
    <source>
        <dbReference type="Pfam" id="PF12262"/>
    </source>
</evidence>
<dbReference type="NCBIfam" id="TIGR03502">
    <property type="entry name" value="lipase_Pla1_cef"/>
    <property type="match status" value="1"/>
</dbReference>
<dbReference type="InterPro" id="IPR025920">
    <property type="entry name" value="Lipase_bact_N"/>
</dbReference>
<sequence>MKRLVLAAAIGTLLGVAGCGEDSHNENVENTPPLTPTARIVFDPAASALPVPNDLLFNGTTDGTLNMPGESGLEPGTMPDYYDPQTAIGALDGWSVMAPMVISIDLTTNSAGEMPTLDPASVAVPGAVRVFEAVVGGALSSDPDCAAAPSVSACKIGDELQFGMDFVTQAVGDDKFAIIPLKAYKAATSYVVAVTNMVKDSEGNAIGASASYELLKLDIDSHPLETDDQLFLQTLVNSYEKGIAEEHGVDKDTVIYSGLFTTQSAHVQFETIKGLMALAVEGEEADLAVFKPSLTEPMATGMTAAQALGLDPNMAMDPNLAPVYLAADATDIYAAKLTVPYFLELPNLQNCADAVCAGANSRWKALGHSPISILGALQSGALSQDSFGQQAVAQGIDPMEALMDPSKLVGSKFYVDYPETTMPVDALQHVTKFNPAPMPQGFNGMTAEGVPSYSMDVFITMPNETKLKAFMGDAAPMKPVTGWPTTMVLHGITGYKEAAAAIAGSYSVGGLATIAIDMPLHGSRSVDLTGNGVYDISASESLKGIDPKFANADTTVYMNLQHLLTGRDNLRQSVVDHLGLRLAISVLSQTQAAMMKSPSFDATNISLQGLSLGGIVGSGVSAYAATGLPGVDPMMNPYGIVASSLVAPGQGIGYFLVESPSFGPRIKDLLTSTDVFKGLVASVAPDCVDVPAGASPECDAAVDQIYMQFSQEFSLAAQTVVDSGDPVMYSPYLMASQTPVQLLEVVGDGMNNLPDQVIPNAVMSSPLAGTEPMISGIGLASVTDTVMGTDAPVSGAVRFIKGHHGSLLSPAPSGGATAEEAAAATAEMQSQVVTYAASKGMLFKVMNKDVIKQD</sequence>
<dbReference type="AlphaFoldDB" id="A0AA37WX93"/>
<name>A0AA37WX93_9GAMM</name>
<dbReference type="SUPFAM" id="SSF53474">
    <property type="entry name" value="alpha/beta-Hydrolases"/>
    <property type="match status" value="1"/>
</dbReference>
<feature type="domain" description="Bacterial virulence factor lipase N-terminal" evidence="1">
    <location>
        <begin position="48"/>
        <end position="281"/>
    </location>
</feature>
<dbReference type="RefSeq" id="WP_095500231.1">
    <property type="nucleotide sequence ID" value="NZ_BSPO01000003.1"/>
</dbReference>
<comment type="caution">
    <text evidence="2">The sequence shown here is derived from an EMBL/GenBank/DDBJ whole genome shotgun (WGS) entry which is preliminary data.</text>
</comment>
<proteinExistence type="predicted"/>
<dbReference type="PROSITE" id="PS51257">
    <property type="entry name" value="PROKAR_LIPOPROTEIN"/>
    <property type="match status" value="1"/>
</dbReference>
<dbReference type="Gene3D" id="3.40.50.1820">
    <property type="entry name" value="alpha/beta hydrolase"/>
    <property type="match status" value="1"/>
</dbReference>
<protein>
    <submittedName>
        <fullName evidence="2">Lipase</fullName>
    </submittedName>
</protein>
<dbReference type="InterPro" id="IPR020009">
    <property type="entry name" value="VolA/Pla-1/cef"/>
</dbReference>
<gene>
    <name evidence="2" type="ORF">GCM10007894_21290</name>
</gene>
<dbReference type="Proteomes" id="UP001157439">
    <property type="component" value="Unassembled WGS sequence"/>
</dbReference>